<dbReference type="Gene3D" id="2.60.40.4100">
    <property type="entry name" value="Zona pellucida, ZP-C domain"/>
    <property type="match status" value="1"/>
</dbReference>
<gene>
    <name evidence="4" type="ORF">HOLleu_37701</name>
</gene>
<organism evidence="4 5">
    <name type="scientific">Holothuria leucospilota</name>
    <name type="common">Black long sea cucumber</name>
    <name type="synonym">Mertensiothuria leucospilota</name>
    <dbReference type="NCBI Taxonomy" id="206669"/>
    <lineage>
        <taxon>Eukaryota</taxon>
        <taxon>Metazoa</taxon>
        <taxon>Echinodermata</taxon>
        <taxon>Eleutherozoa</taxon>
        <taxon>Echinozoa</taxon>
        <taxon>Holothuroidea</taxon>
        <taxon>Aspidochirotacea</taxon>
        <taxon>Aspidochirotida</taxon>
        <taxon>Holothuriidae</taxon>
        <taxon>Holothuria</taxon>
    </lineage>
</organism>
<dbReference type="InterPro" id="IPR055356">
    <property type="entry name" value="ZP-N"/>
</dbReference>
<dbReference type="EMBL" id="JAIZAY010000020">
    <property type="protein sequence ID" value="KAJ8022720.1"/>
    <property type="molecule type" value="Genomic_DNA"/>
</dbReference>
<proteinExistence type="predicted"/>
<protein>
    <submittedName>
        <fullName evidence="4">MAM and LDL-receptor class A domain-containing protein 2</fullName>
    </submittedName>
</protein>
<dbReference type="AlphaFoldDB" id="A0A9Q0YHP6"/>
<evidence type="ECO:0000259" key="3">
    <source>
        <dbReference type="PROSITE" id="PS51034"/>
    </source>
</evidence>
<dbReference type="SMART" id="SM00241">
    <property type="entry name" value="ZP"/>
    <property type="match status" value="1"/>
</dbReference>
<dbReference type="CDD" id="cd06263">
    <property type="entry name" value="MAM"/>
    <property type="match status" value="1"/>
</dbReference>
<evidence type="ECO:0000256" key="1">
    <source>
        <dbReference type="ARBA" id="ARBA00023157"/>
    </source>
</evidence>
<dbReference type="Pfam" id="PF00629">
    <property type="entry name" value="MAM"/>
    <property type="match status" value="1"/>
</dbReference>
<dbReference type="InterPro" id="IPR013320">
    <property type="entry name" value="ConA-like_dom_sf"/>
</dbReference>
<dbReference type="InterPro" id="IPR055355">
    <property type="entry name" value="ZP-C"/>
</dbReference>
<comment type="caution">
    <text evidence="4">The sequence shown here is derived from an EMBL/GenBank/DDBJ whole genome shotgun (WGS) entry which is preliminary data.</text>
</comment>
<dbReference type="Proteomes" id="UP001152320">
    <property type="component" value="Chromosome 20"/>
</dbReference>
<dbReference type="PANTHER" id="PTHR23282:SF101">
    <property type="entry name" value="MAM DOMAIN-CONTAINING PROTEIN"/>
    <property type="match status" value="1"/>
</dbReference>
<evidence type="ECO:0000313" key="4">
    <source>
        <dbReference type="EMBL" id="KAJ8022720.1"/>
    </source>
</evidence>
<dbReference type="SUPFAM" id="SSF49899">
    <property type="entry name" value="Concanavalin A-like lectins/glucanases"/>
    <property type="match status" value="1"/>
</dbReference>
<dbReference type="PANTHER" id="PTHR23282">
    <property type="entry name" value="APICAL ENDOSOMAL GLYCOPROTEIN PRECURSOR"/>
    <property type="match status" value="1"/>
</dbReference>
<sequence>MPQLSNQVVILSSDNITCTFEDGTCGFYDLVDDDFDWTRHQGSTLSTDTGPSGDHTTGTGYYMYVETSSGTINWKARLASASYVGTGNQGACLSFYYHMFGSSIGTLKVIYQTVYNTQKQEIVTLSGDHGNMWLQESVHFSSATSDWLVIFEAIRGSSYTGDIAIDDVSISQGPCPLQAEWTTPQDHTYPNEEDVVLRCASSSFQVDIPKNLIEGTYIASDFYLSGDPDNSECKGFYNGAWYISLNSSLTECGTQFNENGSQLHYQNMVEIDPSDGNSVVDFLGVEIPITCEYNSSKTLQTHFKTLNDVIRKQEKGSFEFDFAMYTDITYSARYYSYPVETKLNEELYFRAELLRSASNLEIQLRSCRATPSRDYDDAIVYEFISAG</sequence>
<dbReference type="PROSITE" id="PS50060">
    <property type="entry name" value="MAM_2"/>
    <property type="match status" value="1"/>
</dbReference>
<feature type="domain" description="ZP" evidence="3">
    <location>
        <begin position="198"/>
        <end position="387"/>
    </location>
</feature>
<dbReference type="Pfam" id="PF00100">
    <property type="entry name" value="Zona_pellucida"/>
    <property type="match status" value="1"/>
</dbReference>
<dbReference type="GO" id="GO:0016020">
    <property type="term" value="C:membrane"/>
    <property type="evidence" value="ECO:0007669"/>
    <property type="project" value="InterPro"/>
</dbReference>
<dbReference type="InterPro" id="IPR001507">
    <property type="entry name" value="ZP_dom"/>
</dbReference>
<name>A0A9Q0YHP6_HOLLE</name>
<evidence type="ECO:0000313" key="5">
    <source>
        <dbReference type="Proteomes" id="UP001152320"/>
    </source>
</evidence>
<dbReference type="PRINTS" id="PR00020">
    <property type="entry name" value="MAMDOMAIN"/>
</dbReference>
<dbReference type="InterPro" id="IPR042235">
    <property type="entry name" value="ZP-C_dom"/>
</dbReference>
<dbReference type="InterPro" id="IPR051560">
    <property type="entry name" value="MAM_domain-containing"/>
</dbReference>
<dbReference type="Gene3D" id="2.60.40.3210">
    <property type="entry name" value="Zona pellucida, ZP-N domain"/>
    <property type="match status" value="1"/>
</dbReference>
<dbReference type="PROSITE" id="PS51034">
    <property type="entry name" value="ZP_2"/>
    <property type="match status" value="1"/>
</dbReference>
<feature type="domain" description="MAM" evidence="2">
    <location>
        <begin position="16"/>
        <end position="177"/>
    </location>
</feature>
<keyword evidence="1" id="KW-1015">Disulfide bond</keyword>
<dbReference type="InterPro" id="IPR000998">
    <property type="entry name" value="MAM_dom"/>
</dbReference>
<accession>A0A9Q0YHP6</accession>
<dbReference type="SMART" id="SM00137">
    <property type="entry name" value="MAM"/>
    <property type="match status" value="1"/>
</dbReference>
<reference evidence="4" key="1">
    <citation type="submission" date="2021-10" db="EMBL/GenBank/DDBJ databases">
        <title>Tropical sea cucumber genome reveals ecological adaptation and Cuvierian tubules defense mechanism.</title>
        <authorList>
            <person name="Chen T."/>
        </authorList>
    </citation>
    <scope>NUCLEOTIDE SEQUENCE</scope>
    <source>
        <strain evidence="4">Nanhai2018</strain>
        <tissue evidence="4">Muscle</tissue>
    </source>
</reference>
<dbReference type="Gene3D" id="2.60.120.200">
    <property type="match status" value="1"/>
</dbReference>
<evidence type="ECO:0000259" key="2">
    <source>
        <dbReference type="PROSITE" id="PS50060"/>
    </source>
</evidence>
<keyword evidence="5" id="KW-1185">Reference proteome</keyword>
<dbReference type="Pfam" id="PF23344">
    <property type="entry name" value="ZP-N"/>
    <property type="match status" value="1"/>
</dbReference>
<dbReference type="OrthoDB" id="10063783at2759"/>